<evidence type="ECO:0000313" key="2">
    <source>
        <dbReference type="Proteomes" id="UP000054321"/>
    </source>
</evidence>
<evidence type="ECO:0000313" key="1">
    <source>
        <dbReference type="EMBL" id="KIN02587.1"/>
    </source>
</evidence>
<dbReference type="Proteomes" id="UP000054321">
    <property type="component" value="Unassembled WGS sequence"/>
</dbReference>
<name>A0A0C3HJV1_OIDMZ</name>
<keyword evidence="2" id="KW-1185">Reference proteome</keyword>
<dbReference type="SUPFAM" id="SSF52540">
    <property type="entry name" value="P-loop containing nucleoside triphosphate hydrolases"/>
    <property type="match status" value="1"/>
</dbReference>
<dbReference type="STRING" id="913774.A0A0C3HJV1"/>
<evidence type="ECO:0008006" key="3">
    <source>
        <dbReference type="Google" id="ProtNLM"/>
    </source>
</evidence>
<dbReference type="AlphaFoldDB" id="A0A0C3HJV1"/>
<dbReference type="EMBL" id="KN832874">
    <property type="protein sequence ID" value="KIN02587.1"/>
    <property type="molecule type" value="Genomic_DNA"/>
</dbReference>
<proteinExistence type="predicted"/>
<dbReference type="InParanoid" id="A0A0C3HJV1"/>
<reference evidence="1 2" key="1">
    <citation type="submission" date="2014-04" db="EMBL/GenBank/DDBJ databases">
        <authorList>
            <consortium name="DOE Joint Genome Institute"/>
            <person name="Kuo A."/>
            <person name="Martino E."/>
            <person name="Perotto S."/>
            <person name="Kohler A."/>
            <person name="Nagy L.G."/>
            <person name="Floudas D."/>
            <person name="Copeland A."/>
            <person name="Barry K.W."/>
            <person name="Cichocki N."/>
            <person name="Veneault-Fourrey C."/>
            <person name="LaButti K."/>
            <person name="Lindquist E.A."/>
            <person name="Lipzen A."/>
            <person name="Lundell T."/>
            <person name="Morin E."/>
            <person name="Murat C."/>
            <person name="Sun H."/>
            <person name="Tunlid A."/>
            <person name="Henrissat B."/>
            <person name="Grigoriev I.V."/>
            <person name="Hibbett D.S."/>
            <person name="Martin F."/>
            <person name="Nordberg H.P."/>
            <person name="Cantor M.N."/>
            <person name="Hua S.X."/>
        </authorList>
    </citation>
    <scope>NUCLEOTIDE SEQUENCE [LARGE SCALE GENOMIC DNA]</scope>
    <source>
        <strain evidence="1 2">Zn</strain>
    </source>
</reference>
<dbReference type="Gene3D" id="3.40.50.300">
    <property type="entry name" value="P-loop containing nucleotide triphosphate hydrolases"/>
    <property type="match status" value="1"/>
</dbReference>
<sequence>MSERKAIVVAISGCSSSGKTTLSRLLRDMFPDAFVLHADDFYRPEAELPLSHGMVDWDCAEALSIPDMIKSLTHIHEQGTFPPFLDSKEDQNEIGPCPVSPSQITSLYSLVHTWSSMHRTPRICIFDGFLLYPDVMAALQPHLDIKIFLRTTKAKALARRAARSGYVTLEGFWEDPPGYVEKIVWPNYVRDHRFLFKDGDVEGEIDKEVAMERGIEYMQGGADEDMEMVLKWAVEALMGKLPNVGGEGVVGVAT</sequence>
<reference evidence="2" key="2">
    <citation type="submission" date="2015-01" db="EMBL/GenBank/DDBJ databases">
        <title>Evolutionary Origins and Diversification of the Mycorrhizal Mutualists.</title>
        <authorList>
            <consortium name="DOE Joint Genome Institute"/>
            <consortium name="Mycorrhizal Genomics Consortium"/>
            <person name="Kohler A."/>
            <person name="Kuo A."/>
            <person name="Nagy L.G."/>
            <person name="Floudas D."/>
            <person name="Copeland A."/>
            <person name="Barry K.W."/>
            <person name="Cichocki N."/>
            <person name="Veneault-Fourrey C."/>
            <person name="LaButti K."/>
            <person name="Lindquist E.A."/>
            <person name="Lipzen A."/>
            <person name="Lundell T."/>
            <person name="Morin E."/>
            <person name="Murat C."/>
            <person name="Riley R."/>
            <person name="Ohm R."/>
            <person name="Sun H."/>
            <person name="Tunlid A."/>
            <person name="Henrissat B."/>
            <person name="Grigoriev I.V."/>
            <person name="Hibbett D.S."/>
            <person name="Martin F."/>
        </authorList>
    </citation>
    <scope>NUCLEOTIDE SEQUENCE [LARGE SCALE GENOMIC DNA]</scope>
    <source>
        <strain evidence="2">Zn</strain>
    </source>
</reference>
<accession>A0A0C3HJV1</accession>
<dbReference type="PANTHER" id="PTHR10285">
    <property type="entry name" value="URIDINE KINASE"/>
    <property type="match status" value="1"/>
</dbReference>
<gene>
    <name evidence="1" type="ORF">OIDMADRAFT_143894</name>
</gene>
<dbReference type="CDD" id="cd02024">
    <property type="entry name" value="NRK1"/>
    <property type="match status" value="1"/>
</dbReference>
<dbReference type="OrthoDB" id="10041966at2759"/>
<protein>
    <recommendedName>
        <fullName evidence="3">Phosphoribulokinase/uridine kinase domain-containing protein</fullName>
    </recommendedName>
</protein>
<organism evidence="1 2">
    <name type="scientific">Oidiodendron maius (strain Zn)</name>
    <dbReference type="NCBI Taxonomy" id="913774"/>
    <lineage>
        <taxon>Eukaryota</taxon>
        <taxon>Fungi</taxon>
        <taxon>Dikarya</taxon>
        <taxon>Ascomycota</taxon>
        <taxon>Pezizomycotina</taxon>
        <taxon>Leotiomycetes</taxon>
        <taxon>Leotiomycetes incertae sedis</taxon>
        <taxon>Myxotrichaceae</taxon>
        <taxon>Oidiodendron</taxon>
    </lineage>
</organism>
<dbReference type="FunCoup" id="A0A0C3HJV1">
    <property type="interactions" value="39"/>
</dbReference>
<dbReference type="HOGENOM" id="CLU_058668_1_0_1"/>
<dbReference type="InterPro" id="IPR027417">
    <property type="entry name" value="P-loop_NTPase"/>
</dbReference>